<dbReference type="VEuPathDB" id="FungiDB:F4678DRAFT_421247"/>
<feature type="coiled-coil region" evidence="1">
    <location>
        <begin position="125"/>
        <end position="152"/>
    </location>
</feature>
<dbReference type="AlphaFoldDB" id="A0A9W8NCH3"/>
<organism evidence="3 4">
    <name type="scientific">Xylaria arbuscula</name>
    <dbReference type="NCBI Taxonomy" id="114810"/>
    <lineage>
        <taxon>Eukaryota</taxon>
        <taxon>Fungi</taxon>
        <taxon>Dikarya</taxon>
        <taxon>Ascomycota</taxon>
        <taxon>Pezizomycotina</taxon>
        <taxon>Sordariomycetes</taxon>
        <taxon>Xylariomycetidae</taxon>
        <taxon>Xylariales</taxon>
        <taxon>Xylariaceae</taxon>
        <taxon>Xylaria</taxon>
    </lineage>
</organism>
<proteinExistence type="predicted"/>
<evidence type="ECO:0000256" key="1">
    <source>
        <dbReference type="SAM" id="Coils"/>
    </source>
</evidence>
<feature type="compositionally biased region" description="Basic residues" evidence="2">
    <location>
        <begin position="18"/>
        <end position="27"/>
    </location>
</feature>
<reference evidence="3" key="1">
    <citation type="submission" date="2022-07" db="EMBL/GenBank/DDBJ databases">
        <title>Genome Sequence of Xylaria arbuscula.</title>
        <authorList>
            <person name="Buettner E."/>
        </authorList>
    </citation>
    <scope>NUCLEOTIDE SEQUENCE</scope>
    <source>
        <strain evidence="3">VT107</strain>
    </source>
</reference>
<feature type="compositionally biased region" description="Basic and acidic residues" evidence="2">
    <location>
        <begin position="28"/>
        <end position="41"/>
    </location>
</feature>
<gene>
    <name evidence="3" type="ORF">NPX13_g6084</name>
</gene>
<keyword evidence="1" id="KW-0175">Coiled coil</keyword>
<name>A0A9W8NCH3_9PEZI</name>
<evidence type="ECO:0000256" key="2">
    <source>
        <dbReference type="SAM" id="MobiDB-lite"/>
    </source>
</evidence>
<evidence type="ECO:0000313" key="4">
    <source>
        <dbReference type="Proteomes" id="UP001148614"/>
    </source>
</evidence>
<sequence length="251" mass="28186">MPPAKGRNTARVDSKPASKPRSKKSKLNHFEEYDEDPGRAGSEKYQVLANAIKAHASKSKAFLQRFQGDVEAKGQELEAFRREKAKEFLESQGVFGEMLNRVSQQLSSRGNGHSGVLRKEDHPLFHEAQAQREDVKSMLKQLKTNEAQLQSDKLALPVATWEQDKKDINKVLEYGNRYAEALLGDALAPESMGSMEIGQLGSSEEERLVKELFEDGNEVLPQETWGHVADDQLKRLSAIARSIPLEEDRTQ</sequence>
<keyword evidence="4" id="KW-1185">Reference proteome</keyword>
<comment type="caution">
    <text evidence="3">The sequence shown here is derived from an EMBL/GenBank/DDBJ whole genome shotgun (WGS) entry which is preliminary data.</text>
</comment>
<dbReference type="Proteomes" id="UP001148614">
    <property type="component" value="Unassembled WGS sequence"/>
</dbReference>
<accession>A0A9W8NCH3</accession>
<protein>
    <submittedName>
        <fullName evidence="3">Uncharacterized protein</fullName>
    </submittedName>
</protein>
<dbReference type="EMBL" id="JANPWZ010001034">
    <property type="protein sequence ID" value="KAJ3569446.1"/>
    <property type="molecule type" value="Genomic_DNA"/>
</dbReference>
<feature type="region of interest" description="Disordered" evidence="2">
    <location>
        <begin position="1"/>
        <end position="41"/>
    </location>
</feature>
<evidence type="ECO:0000313" key="3">
    <source>
        <dbReference type="EMBL" id="KAJ3569446.1"/>
    </source>
</evidence>